<keyword evidence="18" id="KW-1185">Reference proteome</keyword>
<protein>
    <recommendedName>
        <fullName evidence="15">Riboflavin biosynthesis protein</fullName>
    </recommendedName>
    <domain>
        <recommendedName>
            <fullName evidence="15">Riboflavin kinase</fullName>
            <ecNumber evidence="15">2.7.1.26</ecNumber>
        </recommendedName>
        <alternativeName>
            <fullName evidence="15">Flavokinase</fullName>
        </alternativeName>
    </domain>
    <domain>
        <recommendedName>
            <fullName evidence="15">FMN adenylyltransferase</fullName>
            <ecNumber evidence="15">2.7.7.2</ecNumber>
        </recommendedName>
        <alternativeName>
            <fullName evidence="15">FAD pyrophosphorylase</fullName>
        </alternativeName>
        <alternativeName>
            <fullName evidence="15">FAD synthase</fullName>
        </alternativeName>
    </domain>
</protein>
<evidence type="ECO:0000313" key="17">
    <source>
        <dbReference type="EMBL" id="MFB9097311.1"/>
    </source>
</evidence>
<comment type="caution">
    <text evidence="17">The sequence shown here is derived from an EMBL/GenBank/DDBJ whole genome shotgun (WGS) entry which is preliminary data.</text>
</comment>
<evidence type="ECO:0000256" key="13">
    <source>
        <dbReference type="ARBA" id="ARBA00047880"/>
    </source>
</evidence>
<evidence type="ECO:0000256" key="3">
    <source>
        <dbReference type="ARBA" id="ARBA00005201"/>
    </source>
</evidence>
<dbReference type="Pfam" id="PF06574">
    <property type="entry name" value="FAD_syn"/>
    <property type="match status" value="1"/>
</dbReference>
<dbReference type="SMART" id="SM00904">
    <property type="entry name" value="Flavokinase"/>
    <property type="match status" value="1"/>
</dbReference>
<keyword evidence="5 15" id="KW-0288">FMN</keyword>
<evidence type="ECO:0000256" key="5">
    <source>
        <dbReference type="ARBA" id="ARBA00022643"/>
    </source>
</evidence>
<dbReference type="SUPFAM" id="SSF52374">
    <property type="entry name" value="Nucleotidylyl transferase"/>
    <property type="match status" value="1"/>
</dbReference>
<dbReference type="SUPFAM" id="SSF82114">
    <property type="entry name" value="Riboflavin kinase-like"/>
    <property type="match status" value="1"/>
</dbReference>
<proteinExistence type="inferred from homology"/>
<feature type="domain" description="Riboflavin kinase" evidence="16">
    <location>
        <begin position="197"/>
        <end position="322"/>
    </location>
</feature>
<evidence type="ECO:0000256" key="10">
    <source>
        <dbReference type="ARBA" id="ARBA00022827"/>
    </source>
</evidence>
<evidence type="ECO:0000256" key="14">
    <source>
        <dbReference type="ARBA" id="ARBA00049494"/>
    </source>
</evidence>
<gene>
    <name evidence="17" type="ORF">ACFFVF_12345</name>
</gene>
<sequence>MSKIKILTFAINILPLKIYNSINSFSNKRKTVITIGTFDGVHLGHQKVLSKLKISASEKNAESILLTFFPHPRMVLQQDLDIKLLNTIEEKKNLISKFGVDNLIIHPFDLDFSRLTAEEFVKNILVDQLNICKIIIGYDHRFGRNRTATITDLIAFGEEYNFDVEQITAKEIDEISISSTKIRNALLEGDIETANNFLGNPYSIDGIIVEGKKIGRTLNFPTANIKVSESYKLIPKNGAYIVSIEISDKEYFGMMNIGTNPTVSEGEQSIEVHIFDFNETIYGKNVKVNLLERIRDEKKYDSLDDLKEQLILDKKTSIEKIIKYQ</sequence>
<keyword evidence="7 15" id="KW-0548">Nucleotidyltransferase</keyword>
<dbReference type="InterPro" id="IPR023468">
    <property type="entry name" value="Riboflavin_kinase"/>
</dbReference>
<keyword evidence="8 15" id="KW-0547">Nucleotide-binding</keyword>
<comment type="pathway">
    <text evidence="2 15">Cofactor biosynthesis; FAD biosynthesis; FAD from FMN: step 1/1.</text>
</comment>
<dbReference type="PANTHER" id="PTHR22749:SF6">
    <property type="entry name" value="RIBOFLAVIN KINASE"/>
    <property type="match status" value="1"/>
</dbReference>
<dbReference type="InterPro" id="IPR023465">
    <property type="entry name" value="Riboflavin_kinase_dom_sf"/>
</dbReference>
<comment type="function">
    <text evidence="1">Catalyzes the phosphorylation of riboflavin to FMN followed by the adenylation of FMN to FAD.</text>
</comment>
<organism evidence="17 18">
    <name type="scientific">Flavobacterium jumunjinense</name>
    <dbReference type="NCBI Taxonomy" id="998845"/>
    <lineage>
        <taxon>Bacteria</taxon>
        <taxon>Pseudomonadati</taxon>
        <taxon>Bacteroidota</taxon>
        <taxon>Flavobacteriia</taxon>
        <taxon>Flavobacteriales</taxon>
        <taxon>Flavobacteriaceae</taxon>
        <taxon>Flavobacterium</taxon>
    </lineage>
</organism>
<dbReference type="Proteomes" id="UP001589607">
    <property type="component" value="Unassembled WGS sequence"/>
</dbReference>
<comment type="catalytic activity">
    <reaction evidence="13 15">
        <text>riboflavin + ATP = FMN + ADP + H(+)</text>
        <dbReference type="Rhea" id="RHEA:14357"/>
        <dbReference type="ChEBI" id="CHEBI:15378"/>
        <dbReference type="ChEBI" id="CHEBI:30616"/>
        <dbReference type="ChEBI" id="CHEBI:57986"/>
        <dbReference type="ChEBI" id="CHEBI:58210"/>
        <dbReference type="ChEBI" id="CHEBI:456216"/>
        <dbReference type="EC" id="2.7.1.26"/>
    </reaction>
</comment>
<dbReference type="CDD" id="cd02064">
    <property type="entry name" value="FAD_synthetase_N"/>
    <property type="match status" value="1"/>
</dbReference>
<keyword evidence="11 15" id="KW-0067">ATP-binding</keyword>
<evidence type="ECO:0000259" key="16">
    <source>
        <dbReference type="SMART" id="SM00904"/>
    </source>
</evidence>
<evidence type="ECO:0000256" key="12">
    <source>
        <dbReference type="ARBA" id="ARBA00023268"/>
    </source>
</evidence>
<comment type="similarity">
    <text evidence="15">Belongs to the ribF family.</text>
</comment>
<keyword evidence="4 15" id="KW-0285">Flavoprotein</keyword>
<dbReference type="PANTHER" id="PTHR22749">
    <property type="entry name" value="RIBOFLAVIN KINASE/FMN ADENYLYLTRANSFERASE"/>
    <property type="match status" value="1"/>
</dbReference>
<dbReference type="InterPro" id="IPR015864">
    <property type="entry name" value="FAD_synthase"/>
</dbReference>
<dbReference type="GO" id="GO:0008531">
    <property type="term" value="F:riboflavin kinase activity"/>
    <property type="evidence" value="ECO:0007669"/>
    <property type="project" value="UniProtKB-EC"/>
</dbReference>
<dbReference type="EMBL" id="JBHMEY010000042">
    <property type="protein sequence ID" value="MFB9097311.1"/>
    <property type="molecule type" value="Genomic_DNA"/>
</dbReference>
<dbReference type="NCBIfam" id="NF004162">
    <property type="entry name" value="PRK05627.1-5"/>
    <property type="match status" value="1"/>
</dbReference>
<dbReference type="PIRSF" id="PIRSF004491">
    <property type="entry name" value="FAD_Synth"/>
    <property type="match status" value="1"/>
</dbReference>
<evidence type="ECO:0000256" key="15">
    <source>
        <dbReference type="PIRNR" id="PIRNR004491"/>
    </source>
</evidence>
<dbReference type="EC" id="2.7.7.2" evidence="15"/>
<keyword evidence="6 15" id="KW-0808">Transferase</keyword>
<comment type="catalytic activity">
    <reaction evidence="14 15">
        <text>FMN + ATP + H(+) = FAD + diphosphate</text>
        <dbReference type="Rhea" id="RHEA:17237"/>
        <dbReference type="ChEBI" id="CHEBI:15378"/>
        <dbReference type="ChEBI" id="CHEBI:30616"/>
        <dbReference type="ChEBI" id="CHEBI:33019"/>
        <dbReference type="ChEBI" id="CHEBI:57692"/>
        <dbReference type="ChEBI" id="CHEBI:58210"/>
        <dbReference type="EC" id="2.7.7.2"/>
    </reaction>
</comment>
<keyword evidence="9 15" id="KW-0418">Kinase</keyword>
<comment type="pathway">
    <text evidence="3 15">Cofactor biosynthesis; FMN biosynthesis; FMN from riboflavin (ATP route): step 1/1.</text>
</comment>
<dbReference type="Gene3D" id="2.40.30.30">
    <property type="entry name" value="Riboflavin kinase-like"/>
    <property type="match status" value="1"/>
</dbReference>
<evidence type="ECO:0000256" key="1">
    <source>
        <dbReference type="ARBA" id="ARBA00002121"/>
    </source>
</evidence>
<evidence type="ECO:0000256" key="4">
    <source>
        <dbReference type="ARBA" id="ARBA00022630"/>
    </source>
</evidence>
<evidence type="ECO:0000256" key="6">
    <source>
        <dbReference type="ARBA" id="ARBA00022679"/>
    </source>
</evidence>
<evidence type="ECO:0000256" key="8">
    <source>
        <dbReference type="ARBA" id="ARBA00022741"/>
    </source>
</evidence>
<dbReference type="EC" id="2.7.1.26" evidence="15"/>
<evidence type="ECO:0000313" key="18">
    <source>
        <dbReference type="Proteomes" id="UP001589607"/>
    </source>
</evidence>
<evidence type="ECO:0000256" key="7">
    <source>
        <dbReference type="ARBA" id="ARBA00022695"/>
    </source>
</evidence>
<accession>A0ABV5GPR7</accession>
<keyword evidence="10 15" id="KW-0274">FAD</keyword>
<keyword evidence="12" id="KW-0511">Multifunctional enzyme</keyword>
<evidence type="ECO:0000256" key="11">
    <source>
        <dbReference type="ARBA" id="ARBA00022840"/>
    </source>
</evidence>
<dbReference type="NCBIfam" id="NF004160">
    <property type="entry name" value="PRK05627.1-3"/>
    <property type="match status" value="1"/>
</dbReference>
<name>A0ABV5GPR7_9FLAO</name>
<dbReference type="InterPro" id="IPR002606">
    <property type="entry name" value="Riboflavin_kinase_bac"/>
</dbReference>
<dbReference type="Gene3D" id="3.40.50.620">
    <property type="entry name" value="HUPs"/>
    <property type="match status" value="1"/>
</dbReference>
<dbReference type="Pfam" id="PF01687">
    <property type="entry name" value="Flavokinase"/>
    <property type="match status" value="1"/>
</dbReference>
<evidence type="ECO:0000256" key="9">
    <source>
        <dbReference type="ARBA" id="ARBA00022777"/>
    </source>
</evidence>
<dbReference type="NCBIfam" id="TIGR00083">
    <property type="entry name" value="ribF"/>
    <property type="match status" value="1"/>
</dbReference>
<evidence type="ECO:0000256" key="2">
    <source>
        <dbReference type="ARBA" id="ARBA00004726"/>
    </source>
</evidence>
<reference evidence="17 18" key="1">
    <citation type="submission" date="2024-09" db="EMBL/GenBank/DDBJ databases">
        <authorList>
            <person name="Sun Q."/>
            <person name="Mori K."/>
        </authorList>
    </citation>
    <scope>NUCLEOTIDE SEQUENCE [LARGE SCALE GENOMIC DNA]</scope>
    <source>
        <strain evidence="17 18">CECT 7955</strain>
    </source>
</reference>
<dbReference type="RefSeq" id="WP_236457774.1">
    <property type="nucleotide sequence ID" value="NZ_CBCSGE010000005.1"/>
</dbReference>
<dbReference type="InterPro" id="IPR014729">
    <property type="entry name" value="Rossmann-like_a/b/a_fold"/>
</dbReference>
<dbReference type="InterPro" id="IPR015865">
    <property type="entry name" value="Riboflavin_kinase_bac/euk"/>
</dbReference>
<dbReference type="GO" id="GO:0003919">
    <property type="term" value="F:FMN adenylyltransferase activity"/>
    <property type="evidence" value="ECO:0007669"/>
    <property type="project" value="UniProtKB-EC"/>
</dbReference>